<dbReference type="InterPro" id="IPR011059">
    <property type="entry name" value="Metal-dep_hydrolase_composite"/>
</dbReference>
<feature type="domain" description="Dihydroorotase catalytic" evidence="5">
    <location>
        <begin position="60"/>
        <end position="245"/>
    </location>
</feature>
<keyword evidence="4" id="KW-0665">Pyrimidine biosynthesis</keyword>
<dbReference type="PROSITE" id="PS00483">
    <property type="entry name" value="DIHYDROOROTASE_2"/>
    <property type="match status" value="1"/>
</dbReference>
<dbReference type="GO" id="GO:0004038">
    <property type="term" value="F:allantoinase activity"/>
    <property type="evidence" value="ECO:0007669"/>
    <property type="project" value="TreeGrafter"/>
</dbReference>
<evidence type="ECO:0000313" key="6">
    <source>
        <dbReference type="EMBL" id="CAB4566912.1"/>
    </source>
</evidence>
<name>A0A6J6DS25_9ZZZZ</name>
<dbReference type="InterPro" id="IPR024403">
    <property type="entry name" value="DHOase_cat"/>
</dbReference>
<dbReference type="HAMAP" id="MF_00220_B">
    <property type="entry name" value="PyrC_classI_B"/>
    <property type="match status" value="1"/>
</dbReference>
<keyword evidence="2" id="KW-0479">Metal-binding</keyword>
<evidence type="ECO:0000259" key="5">
    <source>
        <dbReference type="Pfam" id="PF12890"/>
    </source>
</evidence>
<dbReference type="Pfam" id="PF12890">
    <property type="entry name" value="DHOase"/>
    <property type="match status" value="1"/>
</dbReference>
<evidence type="ECO:0000256" key="2">
    <source>
        <dbReference type="ARBA" id="ARBA00022723"/>
    </source>
</evidence>
<keyword evidence="3" id="KW-0378">Hydrolase</keyword>
<dbReference type="CDD" id="cd01317">
    <property type="entry name" value="DHOase_IIa"/>
    <property type="match status" value="1"/>
</dbReference>
<dbReference type="InterPro" id="IPR032466">
    <property type="entry name" value="Metal_Hydrolase"/>
</dbReference>
<protein>
    <submittedName>
        <fullName evidence="6">Unannotated protein</fullName>
    </submittedName>
</protein>
<dbReference type="GO" id="GO:0004151">
    <property type="term" value="F:dihydroorotase activity"/>
    <property type="evidence" value="ECO:0007669"/>
    <property type="project" value="InterPro"/>
</dbReference>
<dbReference type="InterPro" id="IPR002195">
    <property type="entry name" value="Dihydroorotase_CS"/>
</dbReference>
<comment type="cofactor">
    <cofactor evidence="1">
        <name>Zn(2+)</name>
        <dbReference type="ChEBI" id="CHEBI:29105"/>
    </cofactor>
</comment>
<dbReference type="InterPro" id="IPR004722">
    <property type="entry name" value="DHOase"/>
</dbReference>
<dbReference type="PANTHER" id="PTHR43668">
    <property type="entry name" value="ALLANTOINASE"/>
    <property type="match status" value="1"/>
</dbReference>
<dbReference type="Gene3D" id="3.20.20.140">
    <property type="entry name" value="Metal-dependent hydrolases"/>
    <property type="match status" value="1"/>
</dbReference>
<dbReference type="GO" id="GO:0005737">
    <property type="term" value="C:cytoplasm"/>
    <property type="evidence" value="ECO:0007669"/>
    <property type="project" value="TreeGrafter"/>
</dbReference>
<dbReference type="GO" id="GO:0006145">
    <property type="term" value="P:purine nucleobase catabolic process"/>
    <property type="evidence" value="ECO:0007669"/>
    <property type="project" value="TreeGrafter"/>
</dbReference>
<proteinExistence type="inferred from homology"/>
<dbReference type="GO" id="GO:0046872">
    <property type="term" value="F:metal ion binding"/>
    <property type="evidence" value="ECO:0007669"/>
    <property type="project" value="UniProtKB-KW"/>
</dbReference>
<dbReference type="AlphaFoldDB" id="A0A6J6DS25"/>
<accession>A0A6J6DS25</accession>
<dbReference type="InterPro" id="IPR050138">
    <property type="entry name" value="DHOase/Allantoinase_Hydrolase"/>
</dbReference>
<dbReference type="PANTHER" id="PTHR43668:SF2">
    <property type="entry name" value="ALLANTOINASE"/>
    <property type="match status" value="1"/>
</dbReference>
<organism evidence="6">
    <name type="scientific">freshwater metagenome</name>
    <dbReference type="NCBI Taxonomy" id="449393"/>
    <lineage>
        <taxon>unclassified sequences</taxon>
        <taxon>metagenomes</taxon>
        <taxon>ecological metagenomes</taxon>
    </lineage>
</organism>
<dbReference type="SUPFAM" id="SSF51338">
    <property type="entry name" value="Composite domain of metallo-dependent hydrolases"/>
    <property type="match status" value="1"/>
</dbReference>
<gene>
    <name evidence="6" type="ORF">UFOPK1722_00134</name>
</gene>
<dbReference type="GO" id="GO:0006221">
    <property type="term" value="P:pyrimidine nucleotide biosynthetic process"/>
    <property type="evidence" value="ECO:0007669"/>
    <property type="project" value="UniProtKB-KW"/>
</dbReference>
<evidence type="ECO:0000256" key="4">
    <source>
        <dbReference type="ARBA" id="ARBA00022975"/>
    </source>
</evidence>
<evidence type="ECO:0000256" key="1">
    <source>
        <dbReference type="ARBA" id="ARBA00001947"/>
    </source>
</evidence>
<dbReference type="Gene3D" id="2.30.40.10">
    <property type="entry name" value="Urease, subunit C, domain 1"/>
    <property type="match status" value="1"/>
</dbReference>
<dbReference type="NCBIfam" id="TIGR00857">
    <property type="entry name" value="pyrC_multi"/>
    <property type="match status" value="1"/>
</dbReference>
<sequence>MNAREVNTLNIVGGRVIDPTTDADGRLVDIHVVDGRIAVIVEAGGALPSADSVLDASNAVVSPGFVDLHTHLREPGREESETIETGSRAAALGGFTAVVAMPNTDPAQDSRAVVEFVREQGRRAGLCEVVPSGCITVGRAGEQLVPYAELMKSGVTLFTDDGNGVQDPLLMRRAFEYSSDLGVTMAQHCEVSRLTAGAVMHEGSCCSHLGLPGWPSIAEELMVHRDIELVRITGGRLHVLHVSTARSVEMIRAAKADGLSVTAEVTPHHFTLDDESLRSFDPVFKVNPPLRTMADIEALKAGLRDGTIDAIATDHAPHADHLKEQPLDTAPPGMLGLETAFALSVGELGMDLRSVLACLSWNPARIAGIADRHGRPVAVGEPANLAVLDPGVGWTVDRRRLASKSRNTPYEGRSVTGRVRHTVLNGRAVVIDQVAQR</sequence>
<reference evidence="6" key="1">
    <citation type="submission" date="2020-05" db="EMBL/GenBank/DDBJ databases">
        <authorList>
            <person name="Chiriac C."/>
            <person name="Salcher M."/>
            <person name="Ghai R."/>
            <person name="Kavagutti S V."/>
        </authorList>
    </citation>
    <scope>NUCLEOTIDE SEQUENCE</scope>
</reference>
<evidence type="ECO:0000256" key="3">
    <source>
        <dbReference type="ARBA" id="ARBA00022801"/>
    </source>
</evidence>
<dbReference type="SUPFAM" id="SSF51556">
    <property type="entry name" value="Metallo-dependent hydrolases"/>
    <property type="match status" value="1"/>
</dbReference>
<dbReference type="EMBL" id="CAEZTS010000007">
    <property type="protein sequence ID" value="CAB4566912.1"/>
    <property type="molecule type" value="Genomic_DNA"/>
</dbReference>